<keyword evidence="7 8" id="KW-0472">Membrane</keyword>
<evidence type="ECO:0000256" key="6">
    <source>
        <dbReference type="ARBA" id="ARBA00022989"/>
    </source>
</evidence>
<evidence type="ECO:0000256" key="1">
    <source>
        <dbReference type="ARBA" id="ARBA00004651"/>
    </source>
</evidence>
<feature type="transmembrane region" description="Helical" evidence="8">
    <location>
        <begin position="217"/>
        <end position="237"/>
    </location>
</feature>
<dbReference type="GO" id="GO:0015144">
    <property type="term" value="F:carbohydrate transmembrane transporter activity"/>
    <property type="evidence" value="ECO:0007669"/>
    <property type="project" value="InterPro"/>
</dbReference>
<evidence type="ECO:0000313" key="9">
    <source>
        <dbReference type="EMBL" id="KID41345.1"/>
    </source>
</evidence>
<dbReference type="SUPFAM" id="SSF103481">
    <property type="entry name" value="Multidrug resistance efflux transporter EmrE"/>
    <property type="match status" value="1"/>
</dbReference>
<evidence type="ECO:0000313" key="10">
    <source>
        <dbReference type="Proteomes" id="UP000031397"/>
    </source>
</evidence>
<comment type="similarity">
    <text evidence="2">Belongs to the GRP transporter (TC 2.A.7.5) family.</text>
</comment>
<evidence type="ECO:0000256" key="4">
    <source>
        <dbReference type="ARBA" id="ARBA00022597"/>
    </source>
</evidence>
<evidence type="ECO:0000256" key="5">
    <source>
        <dbReference type="ARBA" id="ARBA00022692"/>
    </source>
</evidence>
<dbReference type="CDD" id="cd23111">
    <property type="entry name" value="ribose_uptake_RbsU"/>
    <property type="match status" value="1"/>
</dbReference>
<reference evidence="9 10" key="1">
    <citation type="submission" date="2014-06" db="EMBL/GenBank/DDBJ databases">
        <title>Functional and comparative genomic analyses of the Drosophila gut microbiota identify candidate symbiosis factors.</title>
        <authorList>
            <person name="Newell P.D."/>
            <person name="Chaston J.M."/>
            <person name="Douglas A.E."/>
        </authorList>
    </citation>
    <scope>NUCLEOTIDE SEQUENCE [LARGE SCALE GENOMIC DNA]</scope>
    <source>
        <strain evidence="9 10">DmCS_002</strain>
    </source>
</reference>
<protein>
    <submittedName>
        <fullName evidence="9">Glucose uptake protein</fullName>
    </submittedName>
</protein>
<organism evidence="9 10">
    <name type="scientific">Fructilactobacillus fructivorans</name>
    <dbReference type="NCBI Taxonomy" id="1614"/>
    <lineage>
        <taxon>Bacteria</taxon>
        <taxon>Bacillati</taxon>
        <taxon>Bacillota</taxon>
        <taxon>Bacilli</taxon>
        <taxon>Lactobacillales</taxon>
        <taxon>Lactobacillaceae</taxon>
        <taxon>Fructilactobacillus</taxon>
    </lineage>
</organism>
<keyword evidence="4" id="KW-0762">Sugar transport</keyword>
<dbReference type="Pfam" id="PF06800">
    <property type="entry name" value="Sugar_transport"/>
    <property type="match status" value="1"/>
</dbReference>
<name>A0A0C1LXC0_9LACO</name>
<dbReference type="OrthoDB" id="1452595at2"/>
<dbReference type="PATRIC" id="fig|1614.7.peg.958"/>
<dbReference type="GeneID" id="74913672"/>
<feature type="transmembrane region" description="Helical" evidence="8">
    <location>
        <begin position="57"/>
        <end position="79"/>
    </location>
</feature>
<dbReference type="GO" id="GO:0005886">
    <property type="term" value="C:plasma membrane"/>
    <property type="evidence" value="ECO:0007669"/>
    <property type="project" value="UniProtKB-SubCell"/>
</dbReference>
<gene>
    <name evidence="9" type="ORF">LfDm3_1011</name>
</gene>
<proteinExistence type="inferred from homology"/>
<keyword evidence="3" id="KW-0813">Transport</keyword>
<dbReference type="InterPro" id="IPR010651">
    <property type="entry name" value="Sugar_transport"/>
</dbReference>
<feature type="transmembrane region" description="Helical" evidence="8">
    <location>
        <begin position="153"/>
        <end position="173"/>
    </location>
</feature>
<sequence>MNILIALLPAIAWGVLPISTGKMGGKPINQLMGTTYGAIIIAVVVYLIKQPTITSKVFWLCLLSGMAWALGQFTQYTAFAMMGVSLTMPVSTGLQLIGNSIVGVIVFGEWAGLIPKIAGFGSILLIIIGVLLTTKKDGTSEPQTQAEQQRASIRRGILVLVIGTFGYMGYSSFPKLANTNGWSAFLPQTIGMVIMGTVFVAFTSFRTKVNPFKQAATYKNIVSGFLFGFGALTYLISTELNGVATGFTISQMCVVISTFGGIIFLHERKTKKELVYITIGMICVIIGGVITSFIK</sequence>
<keyword evidence="5 8" id="KW-0812">Transmembrane</keyword>
<evidence type="ECO:0000256" key="3">
    <source>
        <dbReference type="ARBA" id="ARBA00022448"/>
    </source>
</evidence>
<feature type="transmembrane region" description="Helical" evidence="8">
    <location>
        <begin position="243"/>
        <end position="265"/>
    </location>
</feature>
<comment type="subcellular location">
    <subcellularLocation>
        <location evidence="1">Cell membrane</location>
        <topology evidence="1">Multi-pass membrane protein</topology>
    </subcellularLocation>
</comment>
<feature type="transmembrane region" description="Helical" evidence="8">
    <location>
        <begin position="185"/>
        <end position="205"/>
    </location>
</feature>
<feature type="transmembrane region" description="Helical" evidence="8">
    <location>
        <begin position="274"/>
        <end position="294"/>
    </location>
</feature>
<dbReference type="Proteomes" id="UP000031397">
    <property type="component" value="Unassembled WGS sequence"/>
</dbReference>
<feature type="transmembrane region" description="Helical" evidence="8">
    <location>
        <begin position="27"/>
        <end position="48"/>
    </location>
</feature>
<dbReference type="PANTHER" id="PTHR16119:SF17">
    <property type="entry name" value="TRANSMEMBRANE PROTEIN 144"/>
    <property type="match status" value="1"/>
</dbReference>
<dbReference type="EMBL" id="JOJZ01000020">
    <property type="protein sequence ID" value="KID41345.1"/>
    <property type="molecule type" value="Genomic_DNA"/>
</dbReference>
<keyword evidence="10" id="KW-1185">Reference proteome</keyword>
<keyword evidence="6 8" id="KW-1133">Transmembrane helix</keyword>
<evidence type="ECO:0000256" key="8">
    <source>
        <dbReference type="SAM" id="Phobius"/>
    </source>
</evidence>
<evidence type="ECO:0000256" key="2">
    <source>
        <dbReference type="ARBA" id="ARBA00006117"/>
    </source>
</evidence>
<dbReference type="RefSeq" id="WP_039144720.1">
    <property type="nucleotide sequence ID" value="NZ_JOJZ01000020.1"/>
</dbReference>
<accession>A0A0C1LXC0</accession>
<dbReference type="InterPro" id="IPR037185">
    <property type="entry name" value="EmrE-like"/>
</dbReference>
<comment type="caution">
    <text evidence="9">The sequence shown here is derived from an EMBL/GenBank/DDBJ whole genome shotgun (WGS) entry which is preliminary data.</text>
</comment>
<dbReference type="PANTHER" id="PTHR16119">
    <property type="entry name" value="TRANSMEMBRANE PROTEIN 144"/>
    <property type="match status" value="1"/>
</dbReference>
<dbReference type="AlphaFoldDB" id="A0A0C1LXC0"/>
<evidence type="ECO:0000256" key="7">
    <source>
        <dbReference type="ARBA" id="ARBA00023136"/>
    </source>
</evidence>
<feature type="transmembrane region" description="Helical" evidence="8">
    <location>
        <begin position="113"/>
        <end position="132"/>
    </location>
</feature>